<dbReference type="InterPro" id="IPR051801">
    <property type="entry name" value="GH28_Enzymes"/>
</dbReference>
<evidence type="ECO:0000313" key="6">
    <source>
        <dbReference type="Proteomes" id="UP001629260"/>
    </source>
</evidence>
<reference evidence="5 6" key="1">
    <citation type="submission" date="2024-06" db="EMBL/GenBank/DDBJ databases">
        <authorList>
            <person name="Kaempfer P."/>
            <person name="Viver T."/>
        </authorList>
    </citation>
    <scope>NUCLEOTIDE SEQUENCE [LARGE SCALE GENOMIC DNA]</scope>
    <source>
        <strain evidence="5 6">ST-87</strain>
    </source>
</reference>
<keyword evidence="6" id="KW-1185">Reference proteome</keyword>
<dbReference type="GO" id="GO:0016787">
    <property type="term" value="F:hydrolase activity"/>
    <property type="evidence" value="ECO:0007669"/>
    <property type="project" value="UniProtKB-KW"/>
</dbReference>
<dbReference type="SMART" id="SM00710">
    <property type="entry name" value="PbH1"/>
    <property type="match status" value="5"/>
</dbReference>
<protein>
    <submittedName>
        <fullName evidence="5">Glycoside hydrolase family 28 protein</fullName>
    </submittedName>
</protein>
<dbReference type="Pfam" id="PF00295">
    <property type="entry name" value="Glyco_hydro_28"/>
    <property type="match status" value="1"/>
</dbReference>
<evidence type="ECO:0000256" key="2">
    <source>
        <dbReference type="ARBA" id="ARBA00022801"/>
    </source>
</evidence>
<dbReference type="SUPFAM" id="SSF51126">
    <property type="entry name" value="Pectin lyase-like"/>
    <property type="match status" value="1"/>
</dbReference>
<dbReference type="InterPro" id="IPR006626">
    <property type="entry name" value="PbH1"/>
</dbReference>
<dbReference type="RefSeq" id="WP_408080940.1">
    <property type="nucleotide sequence ID" value="NZ_JBELQA010000003.1"/>
</dbReference>
<keyword evidence="3 4" id="KW-0326">Glycosidase</keyword>
<dbReference type="InterPro" id="IPR011050">
    <property type="entry name" value="Pectin_lyase_fold/virulence"/>
</dbReference>
<gene>
    <name evidence="5" type="ORF">ABS764_06250</name>
</gene>
<dbReference type="PANTHER" id="PTHR31339">
    <property type="entry name" value="PECTIN LYASE-RELATED"/>
    <property type="match status" value="1"/>
</dbReference>
<proteinExistence type="inferred from homology"/>
<dbReference type="InterPro" id="IPR000743">
    <property type="entry name" value="Glyco_hydro_28"/>
</dbReference>
<dbReference type="InterPro" id="IPR012334">
    <property type="entry name" value="Pectin_lyas_fold"/>
</dbReference>
<name>A0ABW8XSZ2_9FLAO</name>
<dbReference type="Proteomes" id="UP001629260">
    <property type="component" value="Unassembled WGS sequence"/>
</dbReference>
<evidence type="ECO:0000256" key="4">
    <source>
        <dbReference type="RuleBase" id="RU361169"/>
    </source>
</evidence>
<comment type="caution">
    <text evidence="5">The sequence shown here is derived from an EMBL/GenBank/DDBJ whole genome shotgun (WGS) entry which is preliminary data.</text>
</comment>
<dbReference type="PANTHER" id="PTHR31339:SF9">
    <property type="entry name" value="PLASMIN AND FIBRONECTIN-BINDING PROTEIN A"/>
    <property type="match status" value="1"/>
</dbReference>
<sequence length="525" mass="57753">MNRLKTITVLTSTMLILLCCNTKKNLKTATETINIMTENEVGVKMLPDEIEPVKAPFATINFEKPLFPSEKIILKLSATELNTAKIQKAIDDLSTKGGGTVIVPDGKWLTGRIQLKDNINFHLENDAQLIFSGEIKDFLPVVFTRIEGIEVMSLGACIYANGATNIAVTGKGKLVGPQPGSIRDRILTKDVIDNVIDPKTPVSERIVDGKKQDWIFPPMFISPVNCKKVYIEGVSLSNTAFWNIVPIYCDNVIIRGVTVNSAGIARGDGIDIESSKNVLIEYCNLSTGDDCFTMKAGRGEDGIRVNKSTENVVVRYCLALKGHGGITCGSETAGMIRNLYVHDCVFNIEGVGIRFKTRRSRGGGGENITYERIRMNLEQTAIKWDMLGSSGSVGDLADRLPARPINKLTPKFRNITIKDIIIENCSTFIKVFGIPESPVTNLTIKNANVNCTELFNAHDLKNAAFQNMSITTKDSSLFLLDSKNIVFDNIDFNTPEYVKLAIKGGSSDSIIVRSSKNIQNKIFLK</sequence>
<dbReference type="Gene3D" id="2.160.20.10">
    <property type="entry name" value="Single-stranded right-handed beta-helix, Pectin lyase-like"/>
    <property type="match status" value="1"/>
</dbReference>
<keyword evidence="2 4" id="KW-0378">Hydrolase</keyword>
<dbReference type="EMBL" id="JBELQA010000003">
    <property type="protein sequence ID" value="MFL9830452.1"/>
    <property type="molecule type" value="Genomic_DNA"/>
</dbReference>
<comment type="similarity">
    <text evidence="1 4">Belongs to the glycosyl hydrolase 28 family.</text>
</comment>
<organism evidence="5 6">
    <name type="scientific">Flavobacterium plantiphilum</name>
    <dbReference type="NCBI Taxonomy" id="3163297"/>
    <lineage>
        <taxon>Bacteria</taxon>
        <taxon>Pseudomonadati</taxon>
        <taxon>Bacteroidota</taxon>
        <taxon>Flavobacteriia</taxon>
        <taxon>Flavobacteriales</taxon>
        <taxon>Flavobacteriaceae</taxon>
        <taxon>Flavobacterium</taxon>
    </lineage>
</organism>
<evidence type="ECO:0000256" key="1">
    <source>
        <dbReference type="ARBA" id="ARBA00008834"/>
    </source>
</evidence>
<evidence type="ECO:0000313" key="5">
    <source>
        <dbReference type="EMBL" id="MFL9830452.1"/>
    </source>
</evidence>
<evidence type="ECO:0000256" key="3">
    <source>
        <dbReference type="ARBA" id="ARBA00023295"/>
    </source>
</evidence>
<accession>A0ABW8XSZ2</accession>